<reference evidence="2 3" key="1">
    <citation type="journal article" date="2019" name="Mol. Biol. Evol.">
        <title>Blast fungal genomes show frequent chromosomal changes, gene gains and losses, and effector gene turnover.</title>
        <authorList>
            <person name="Gomez Luciano L.B."/>
            <person name="Jason Tsai I."/>
            <person name="Chuma I."/>
            <person name="Tosa Y."/>
            <person name="Chen Y.H."/>
            <person name="Li J.Y."/>
            <person name="Li M.Y."/>
            <person name="Jade Lu M.Y."/>
            <person name="Nakayashiki H."/>
            <person name="Li W.H."/>
        </authorList>
    </citation>
    <scope>NUCLEOTIDE SEQUENCE [LARGE SCALE GENOMIC DNA]</scope>
    <source>
        <strain evidence="2">MZ5-1-6</strain>
    </source>
</reference>
<feature type="region of interest" description="Disordered" evidence="1">
    <location>
        <begin position="978"/>
        <end position="1080"/>
    </location>
</feature>
<accession>A0A4P7NLQ0</accession>
<evidence type="ECO:0000313" key="3">
    <source>
        <dbReference type="Proteomes" id="UP000294847"/>
    </source>
</evidence>
<proteinExistence type="predicted"/>
<gene>
    <name evidence="2" type="ORF">PoMZ_12007</name>
</gene>
<feature type="compositionally biased region" description="Polar residues" evidence="1">
    <location>
        <begin position="996"/>
        <end position="1013"/>
    </location>
</feature>
<feature type="compositionally biased region" description="Basic and acidic residues" evidence="1">
    <location>
        <begin position="224"/>
        <end position="247"/>
    </location>
</feature>
<dbReference type="EMBL" id="CP034208">
    <property type="protein sequence ID" value="QBZ63113.1"/>
    <property type="molecule type" value="Genomic_DNA"/>
</dbReference>
<sequence>MVLDQWRSRHLLLPGTPNLHRLVHDVGADPDELLAPKDENISDVALLGGLDPGVGLVRIGIGELLLKDDLPDGDGNIGLLRGPVRMAVEHVAGQVEDAIAPVHVEGVALARGRGAAREADGARGLAPVLAQPALLDPLEALAVVHVALEQLVYERRAQQVALALRDRLDQAVQPVAHKEQEHRRGLGLERGSLFVRDAHGAERQRIVAVADAELDPHAAAVAHRPGEEERRVRGGADDQRPVHLQPLDDHGRDVWRLHEVPVLGDQVLGSSEGHLAKGGAGEDGDAVDQVVLRGGDHLRVVHAGHKVRRDGAVRGDLLVLDVLQIRGEVRHLQDDWRRSQRFGVPDGDRRGRRVDVRTPVVDEIKRVARHVEQLEAGLVVAVVVVPVDVVAPAVSRGHQLAQGRPDLASLFQSRNEAIRVLDAECLAHHGRVHGVGANLHPDGVLVRQAACADGLDRGHKVDGLPGLTGQVLGPEGAAIFDDAPEEGRGHGQPLQIFRDALHLTGVKAVLHWKNGRLDPTLFADGSLQVVDLFQRPTDHGCAGGVFARDAATSAAGNHLVRLAAADRQHQHAIVAGPAVLTQKPSAPADEVQRVAQGQDASGAQTCVLAQAVAHHHVGPETPEPQEVHQCRLQSHQGQLLLGGDDLGGCCCCCCASVLLLALYVLHDRREAVQVAQALGRHDAASKLRRCLKQLGCHSPVRRALSCKSKHDGARAFCRVFCPARLLQQQPAELFRVCHGPGRADIVLFYPACRGGIGQVGHGGVLVADEVVQDAAFVPLHDVEGVAGTDHNVMRPRVLDVLSWPHTLWQSQLGRGRGQNEAGVAPGGVEAVQDGLFARGKMLPAVGDVYMPGGQVRKLGVQPDGVDGVVEARLRRDDALVFENHGHLDERHDGGSGLGVPDVGLDGAEDELVVGGARATNHVGDGLDLAHVAGHGAGAVGLDVADVLGGGVGHAHGLVEDALLARLVRAEWLRAQPSTTPRILSPSSSASSSRFSTTDPTASPRQYPSTSSRKVLQLPVGDRNPPLASPAMASGEHASIDPPTTAVSQSPRTSDEHASAMATALDPHAASTVKAGPSHLK</sequence>
<dbReference type="AlphaFoldDB" id="A0A4P7NLQ0"/>
<evidence type="ECO:0000313" key="2">
    <source>
        <dbReference type="EMBL" id="QBZ63113.1"/>
    </source>
</evidence>
<dbReference type="Proteomes" id="UP000294847">
    <property type="component" value="Chromosome 5"/>
</dbReference>
<organism evidence="2 3">
    <name type="scientific">Pyricularia oryzae</name>
    <name type="common">Rice blast fungus</name>
    <name type="synonym">Magnaporthe oryzae</name>
    <dbReference type="NCBI Taxonomy" id="318829"/>
    <lineage>
        <taxon>Eukaryota</taxon>
        <taxon>Fungi</taxon>
        <taxon>Dikarya</taxon>
        <taxon>Ascomycota</taxon>
        <taxon>Pezizomycotina</taxon>
        <taxon>Sordariomycetes</taxon>
        <taxon>Sordariomycetidae</taxon>
        <taxon>Magnaporthales</taxon>
        <taxon>Pyriculariaceae</taxon>
        <taxon>Pyricularia</taxon>
    </lineage>
</organism>
<name>A0A4P7NLQ0_PYROR</name>
<protein>
    <submittedName>
        <fullName evidence="2">Uncharacterized protein</fullName>
    </submittedName>
</protein>
<feature type="region of interest" description="Disordered" evidence="1">
    <location>
        <begin position="219"/>
        <end position="247"/>
    </location>
</feature>
<evidence type="ECO:0000256" key="1">
    <source>
        <dbReference type="SAM" id="MobiDB-lite"/>
    </source>
</evidence>
<feature type="compositionally biased region" description="Low complexity" evidence="1">
    <location>
        <begin position="984"/>
        <end position="995"/>
    </location>
</feature>